<accession>A0A0R0D699</accession>
<reference evidence="3 4" key="1">
    <citation type="submission" date="2015-05" db="EMBL/GenBank/DDBJ databases">
        <title>Genome sequencing and analysis of members of genus Stenotrophomonas.</title>
        <authorList>
            <person name="Patil P.P."/>
            <person name="Midha S."/>
            <person name="Patil P.B."/>
        </authorList>
    </citation>
    <scope>NUCLEOTIDE SEQUENCE [LARGE SCALE GENOMIC DNA]</scope>
    <source>
        <strain evidence="3 4">DSM 21508</strain>
    </source>
</reference>
<dbReference type="InterPro" id="IPR025746">
    <property type="entry name" value="PilX_N_dom"/>
</dbReference>
<evidence type="ECO:0000256" key="1">
    <source>
        <dbReference type="SAM" id="Phobius"/>
    </source>
</evidence>
<dbReference type="PATRIC" id="fig|517011.3.peg.1947"/>
<dbReference type="EMBL" id="LDJK01000048">
    <property type="protein sequence ID" value="KRG73364.1"/>
    <property type="molecule type" value="Genomic_DNA"/>
</dbReference>
<dbReference type="RefSeq" id="WP_057508699.1">
    <property type="nucleotide sequence ID" value="NZ_JANUEG010000004.1"/>
</dbReference>
<keyword evidence="1" id="KW-0472">Membrane</keyword>
<keyword evidence="1" id="KW-1133">Transmembrane helix</keyword>
<organism evidence="3 4">
    <name type="scientific">Stenotrophomonas chelatiphaga</name>
    <dbReference type="NCBI Taxonomy" id="517011"/>
    <lineage>
        <taxon>Bacteria</taxon>
        <taxon>Pseudomonadati</taxon>
        <taxon>Pseudomonadota</taxon>
        <taxon>Gammaproteobacteria</taxon>
        <taxon>Lysobacterales</taxon>
        <taxon>Lysobacteraceae</taxon>
        <taxon>Stenotrophomonas</taxon>
    </lineage>
</organism>
<dbReference type="Proteomes" id="UP000051386">
    <property type="component" value="Unassembled WGS sequence"/>
</dbReference>
<keyword evidence="1" id="KW-0812">Transmembrane</keyword>
<dbReference type="Pfam" id="PF14341">
    <property type="entry name" value="PilX_N"/>
    <property type="match status" value="1"/>
</dbReference>
<name>A0A0R0D699_9GAMM</name>
<proteinExistence type="predicted"/>
<evidence type="ECO:0000313" key="3">
    <source>
        <dbReference type="EMBL" id="KRG73364.1"/>
    </source>
</evidence>
<protein>
    <submittedName>
        <fullName evidence="3">Pilus assembly protein</fullName>
    </submittedName>
</protein>
<keyword evidence="4" id="KW-1185">Reference proteome</keyword>
<dbReference type="AlphaFoldDB" id="A0A0R0D699"/>
<evidence type="ECO:0000313" key="4">
    <source>
        <dbReference type="Proteomes" id="UP000051386"/>
    </source>
</evidence>
<gene>
    <name evidence="3" type="ORF">ABB28_11170</name>
</gene>
<evidence type="ECO:0000259" key="2">
    <source>
        <dbReference type="Pfam" id="PF14341"/>
    </source>
</evidence>
<feature type="domain" description="Type 4 fimbrial biogenesis protein PilX N-terminal" evidence="2">
    <location>
        <begin position="16"/>
        <end position="59"/>
    </location>
</feature>
<comment type="caution">
    <text evidence="3">The sequence shown here is derived from an EMBL/GenBank/DDBJ whole genome shotgun (WGS) entry which is preliminary data.</text>
</comment>
<sequence length="174" mass="18766">MHRIHIPRTALPSRQRGAVLYVALIMLILLSLLGIAGMQVANMQERMASNYRAVNAAFQRSEDAVRLTENQVEALANRDATAGATGSLTSASIEIQCDNGYDPSVWTSQRAQSERQVVKVRQIETCIQGEAALGMGRPVEAATPVYQITAYATDTATSGDPSRSAVAIDTVFKL</sequence>
<feature type="transmembrane region" description="Helical" evidence="1">
    <location>
        <begin position="20"/>
        <end position="41"/>
    </location>
</feature>